<dbReference type="InterPro" id="IPR001991">
    <property type="entry name" value="Na-dicarboxylate_symporter"/>
</dbReference>
<dbReference type="GO" id="GO:0005886">
    <property type="term" value="C:plasma membrane"/>
    <property type="evidence" value="ECO:0007669"/>
    <property type="project" value="UniProtKB-SubCell"/>
</dbReference>
<comment type="subcellular location">
    <subcellularLocation>
        <location evidence="1">Cell membrane</location>
        <topology evidence="1">Multi-pass membrane protein</topology>
    </subcellularLocation>
</comment>
<dbReference type="GO" id="GO:0006835">
    <property type="term" value="P:dicarboxylic acid transport"/>
    <property type="evidence" value="ECO:0007669"/>
    <property type="project" value="TreeGrafter"/>
</dbReference>
<dbReference type="PROSITE" id="PS00713">
    <property type="entry name" value="NA_DICARBOXYL_SYMP_1"/>
    <property type="match status" value="1"/>
</dbReference>
<evidence type="ECO:0000256" key="6">
    <source>
        <dbReference type="ARBA" id="ARBA00022989"/>
    </source>
</evidence>
<name>D4ZAT1_SHEVD</name>
<evidence type="ECO:0000256" key="8">
    <source>
        <dbReference type="SAM" id="Phobius"/>
    </source>
</evidence>
<evidence type="ECO:0000256" key="1">
    <source>
        <dbReference type="ARBA" id="ARBA00004651"/>
    </source>
</evidence>
<dbReference type="OrthoDB" id="9766690at2"/>
<dbReference type="PANTHER" id="PTHR42865">
    <property type="entry name" value="PROTON/GLUTAMATE-ASPARTATE SYMPORTER"/>
    <property type="match status" value="1"/>
</dbReference>
<dbReference type="HOGENOM" id="CLU_019375_7_1_6"/>
<evidence type="ECO:0000256" key="7">
    <source>
        <dbReference type="ARBA" id="ARBA00023136"/>
    </source>
</evidence>
<feature type="transmembrane region" description="Helical" evidence="8">
    <location>
        <begin position="79"/>
        <end position="101"/>
    </location>
</feature>
<feature type="transmembrane region" description="Helical" evidence="8">
    <location>
        <begin position="12"/>
        <end position="30"/>
    </location>
</feature>
<dbReference type="PRINTS" id="PR00173">
    <property type="entry name" value="EDTRNSPORT"/>
</dbReference>
<feature type="transmembrane region" description="Helical" evidence="8">
    <location>
        <begin position="181"/>
        <end position="202"/>
    </location>
</feature>
<feature type="transmembrane region" description="Helical" evidence="8">
    <location>
        <begin position="290"/>
        <end position="312"/>
    </location>
</feature>
<dbReference type="RefSeq" id="WP_013052423.1">
    <property type="nucleotide sequence ID" value="NC_014012.1"/>
</dbReference>
<dbReference type="SUPFAM" id="SSF118215">
    <property type="entry name" value="Proton glutamate symport protein"/>
    <property type="match status" value="1"/>
</dbReference>
<dbReference type="AlphaFoldDB" id="D4ZAT1"/>
<dbReference type="Proteomes" id="UP000002350">
    <property type="component" value="Chromosome"/>
</dbReference>
<reference evidence="10" key="1">
    <citation type="journal article" date="2010" name="Mol. Biosyst.">
        <title>Complete genome sequence and comparative analysis of Shewanella violacea, a psychrophilic and piezophilic bacterium from deep sea floor sediments.</title>
        <authorList>
            <person name="Aono E."/>
            <person name="Baba T."/>
            <person name="Ara T."/>
            <person name="Nishi T."/>
            <person name="Nakamichi T."/>
            <person name="Inamoto E."/>
            <person name="Toyonaga H."/>
            <person name="Hasegawa M."/>
            <person name="Takai Y."/>
            <person name="Okumura Y."/>
            <person name="Baba M."/>
            <person name="Tomita M."/>
            <person name="Kato C."/>
            <person name="Oshima T."/>
            <person name="Nakasone K."/>
            <person name="Mori H."/>
        </authorList>
    </citation>
    <scope>NUCLEOTIDE SEQUENCE [LARGE SCALE GENOMIC DNA]</scope>
    <source>
        <strain evidence="10">JCM 10179 / CIP 106290 / LMG 19151 / DSS12</strain>
    </source>
</reference>
<dbReference type="PANTHER" id="PTHR42865:SF7">
    <property type="entry name" value="PROTON_GLUTAMATE-ASPARTATE SYMPORTER"/>
    <property type="match status" value="1"/>
</dbReference>
<sequence>MMWQTIKQIPFWQKVLAGFFLGAMIGVIFGESATILKPLGDLFIGAIKMLVAPLVFCAIVVSITALGSQVSLKRLSFKTLAMFMFTGTLASLIGLTVGSLIDMGGSMDLVATEVRERNVPGFAQVLLDMIPINPFASLAEGKVLQIIIFAALIGIAINKVGEKAEPLKRTFEAGAEVMFQLTRMVLKLTPIGVFGLMAWVVGEYGLSTLLPLGKFIAAIYIAAFIHITLVYGGLIKFVAKLSPIQFFRKALPAQIVAFTTASSFGTLPASTRSTESMGVSKRYASFVLPLGATMNMDGCGGIYPAIAAIFIAQIYGIHLDMTDYMLIAVTATVASVGTAGVPGSAMVMLSVTLGVVGLPLEGIAFIAAIDRIIDMMRTCTNVTGDMMTAVVIGKSEGQLDEKMFYATEDKPLEQEARS</sequence>
<dbReference type="KEGG" id="svo:SVI_3155"/>
<dbReference type="GO" id="GO:0015293">
    <property type="term" value="F:symporter activity"/>
    <property type="evidence" value="ECO:0007669"/>
    <property type="project" value="UniProtKB-KW"/>
</dbReference>
<evidence type="ECO:0000313" key="9">
    <source>
        <dbReference type="EMBL" id="BAJ03126.1"/>
    </source>
</evidence>
<evidence type="ECO:0000256" key="3">
    <source>
        <dbReference type="ARBA" id="ARBA00022475"/>
    </source>
</evidence>
<proteinExistence type="predicted"/>
<gene>
    <name evidence="9" type="ordered locus">SVI_3155</name>
</gene>
<accession>D4ZAT1</accession>
<dbReference type="STRING" id="637905.SVI_3155"/>
<organism evidence="9 10">
    <name type="scientific">Shewanella violacea (strain JCM 10179 / CIP 106290 / LMG 19151 / DSS12)</name>
    <dbReference type="NCBI Taxonomy" id="637905"/>
    <lineage>
        <taxon>Bacteria</taxon>
        <taxon>Pseudomonadati</taxon>
        <taxon>Pseudomonadota</taxon>
        <taxon>Gammaproteobacteria</taxon>
        <taxon>Alteromonadales</taxon>
        <taxon>Shewanellaceae</taxon>
        <taxon>Shewanella</taxon>
    </lineage>
</organism>
<feature type="transmembrane region" description="Helical" evidence="8">
    <location>
        <begin position="42"/>
        <end position="67"/>
    </location>
</feature>
<feature type="transmembrane region" description="Helical" evidence="8">
    <location>
        <begin position="347"/>
        <end position="369"/>
    </location>
</feature>
<dbReference type="InterPro" id="IPR018107">
    <property type="entry name" value="Na-dicarboxylate_symporter_CS"/>
</dbReference>
<keyword evidence="7 8" id="KW-0472">Membrane</keyword>
<dbReference type="FunFam" id="1.10.3860.10:FF:000001">
    <property type="entry name" value="C4-dicarboxylate transport protein"/>
    <property type="match status" value="1"/>
</dbReference>
<dbReference type="InterPro" id="IPR036458">
    <property type="entry name" value="Na:dicarbo_symporter_sf"/>
</dbReference>
<dbReference type="eggNOG" id="COG1301">
    <property type="taxonomic scope" value="Bacteria"/>
</dbReference>
<evidence type="ECO:0000256" key="4">
    <source>
        <dbReference type="ARBA" id="ARBA00022692"/>
    </source>
</evidence>
<feature type="transmembrane region" description="Helical" evidence="8">
    <location>
        <begin position="214"/>
        <end position="239"/>
    </location>
</feature>
<keyword evidence="5" id="KW-0769">Symport</keyword>
<keyword evidence="2" id="KW-0813">Transport</keyword>
<dbReference type="EMBL" id="AP011177">
    <property type="protein sequence ID" value="BAJ03126.1"/>
    <property type="molecule type" value="Genomic_DNA"/>
</dbReference>
<evidence type="ECO:0000313" key="10">
    <source>
        <dbReference type="Proteomes" id="UP000002350"/>
    </source>
</evidence>
<evidence type="ECO:0000256" key="5">
    <source>
        <dbReference type="ARBA" id="ARBA00022847"/>
    </source>
</evidence>
<keyword evidence="3" id="KW-1003">Cell membrane</keyword>
<keyword evidence="6 8" id="KW-1133">Transmembrane helix</keyword>
<feature type="transmembrane region" description="Helical" evidence="8">
    <location>
        <begin position="143"/>
        <end position="160"/>
    </location>
</feature>
<keyword evidence="4 8" id="KW-0812">Transmembrane</keyword>
<protein>
    <submittedName>
        <fullName evidence="9">Proton/glutamate symporter, putative</fullName>
    </submittedName>
</protein>
<dbReference type="Pfam" id="PF00375">
    <property type="entry name" value="SDF"/>
    <property type="match status" value="1"/>
</dbReference>
<dbReference type="Gene3D" id="1.10.3860.10">
    <property type="entry name" value="Sodium:dicarboxylate symporter"/>
    <property type="match status" value="1"/>
</dbReference>
<keyword evidence="10" id="KW-1185">Reference proteome</keyword>
<evidence type="ECO:0000256" key="2">
    <source>
        <dbReference type="ARBA" id="ARBA00022448"/>
    </source>
</evidence>